<organism evidence="1 2">
    <name type="scientific">Ammoniphilus resinae</name>
    <dbReference type="NCBI Taxonomy" id="861532"/>
    <lineage>
        <taxon>Bacteria</taxon>
        <taxon>Bacillati</taxon>
        <taxon>Bacillota</taxon>
        <taxon>Bacilli</taxon>
        <taxon>Bacillales</taxon>
        <taxon>Paenibacillaceae</taxon>
        <taxon>Aneurinibacillus group</taxon>
        <taxon>Ammoniphilus</taxon>
    </lineage>
</organism>
<keyword evidence="2" id="KW-1185">Reference proteome</keyword>
<accession>A0ABS4GPH8</accession>
<sequence length="42" mass="5125">MLHPRSSNRIEKWIMVLNKLRVLSEEEFKELQTRRDQDRKGG</sequence>
<dbReference type="Proteomes" id="UP001519343">
    <property type="component" value="Unassembled WGS sequence"/>
</dbReference>
<proteinExistence type="predicted"/>
<comment type="caution">
    <text evidence="1">The sequence shown here is derived from an EMBL/GenBank/DDBJ whole genome shotgun (WGS) entry which is preliminary data.</text>
</comment>
<evidence type="ECO:0000313" key="1">
    <source>
        <dbReference type="EMBL" id="MBP1932180.1"/>
    </source>
</evidence>
<protein>
    <submittedName>
        <fullName evidence="1">Tfp pilus assembly protein PilN</fullName>
    </submittedName>
</protein>
<gene>
    <name evidence="1" type="ORF">J2Z37_002181</name>
</gene>
<reference evidence="1 2" key="1">
    <citation type="submission" date="2021-03" db="EMBL/GenBank/DDBJ databases">
        <title>Genomic Encyclopedia of Type Strains, Phase IV (KMG-IV): sequencing the most valuable type-strain genomes for metagenomic binning, comparative biology and taxonomic classification.</title>
        <authorList>
            <person name="Goeker M."/>
        </authorList>
    </citation>
    <scope>NUCLEOTIDE SEQUENCE [LARGE SCALE GENOMIC DNA]</scope>
    <source>
        <strain evidence="1 2">DSM 24738</strain>
    </source>
</reference>
<name>A0ABS4GPH8_9BACL</name>
<dbReference type="RefSeq" id="WP_280922197.1">
    <property type="nucleotide sequence ID" value="NZ_JAGGKT010000005.1"/>
</dbReference>
<dbReference type="EMBL" id="JAGGKT010000005">
    <property type="protein sequence ID" value="MBP1932180.1"/>
    <property type="molecule type" value="Genomic_DNA"/>
</dbReference>
<evidence type="ECO:0000313" key="2">
    <source>
        <dbReference type="Proteomes" id="UP001519343"/>
    </source>
</evidence>